<dbReference type="Proteomes" id="UP000611459">
    <property type="component" value="Unassembled WGS sequence"/>
</dbReference>
<dbReference type="OrthoDB" id="9098146at2"/>
<evidence type="ECO:0000313" key="4">
    <source>
        <dbReference type="Proteomes" id="UP000611459"/>
    </source>
</evidence>
<proteinExistence type="predicted"/>
<evidence type="ECO:0000313" key="3">
    <source>
        <dbReference type="EMBL" id="WFN19232.1"/>
    </source>
</evidence>
<dbReference type="Proteomes" id="UP001220209">
    <property type="component" value="Chromosome 2"/>
</dbReference>
<reference evidence="2 5" key="2">
    <citation type="submission" date="2021-03" db="EMBL/GenBank/DDBJ databases">
        <title>Clinical course, treatment and visual outcome of an outbreak of Burkholderia contaminans endophthalmitis following cataract surgery.</title>
        <authorList>
            <person name="Lind C."/>
            <person name="Olsen K."/>
            <person name="Angelsen N.K."/>
            <person name="Krefting E.A."/>
            <person name="Fossen K."/>
            <person name="Gravningen K."/>
            <person name="Depoorter E."/>
            <person name="Vandamme P."/>
            <person name="Bertelsen G."/>
        </authorList>
    </citation>
    <scope>NUCLEOTIDE SEQUENCE [LARGE SCALE GENOMIC DNA]</scope>
    <source>
        <strain evidence="2 5">51242556</strain>
    </source>
</reference>
<dbReference type="Proteomes" id="UP000664048">
    <property type="component" value="Unassembled WGS sequence"/>
</dbReference>
<evidence type="ECO:0000313" key="6">
    <source>
        <dbReference type="Proteomes" id="UP001220209"/>
    </source>
</evidence>
<evidence type="ECO:0000313" key="1">
    <source>
        <dbReference type="EMBL" id="MBK1931088.1"/>
    </source>
</evidence>
<gene>
    <name evidence="2" type="ORF">J4M89_23645</name>
    <name evidence="1" type="ORF">JIN94_14470</name>
    <name evidence="3" type="ORF">LXE91_24985</name>
</gene>
<organism evidence="1 4">
    <name type="scientific">Burkholderia contaminans</name>
    <dbReference type="NCBI Taxonomy" id="488447"/>
    <lineage>
        <taxon>Bacteria</taxon>
        <taxon>Pseudomonadati</taxon>
        <taxon>Pseudomonadota</taxon>
        <taxon>Betaproteobacteria</taxon>
        <taxon>Burkholderiales</taxon>
        <taxon>Burkholderiaceae</taxon>
        <taxon>Burkholderia</taxon>
        <taxon>Burkholderia cepacia complex</taxon>
    </lineage>
</organism>
<protein>
    <submittedName>
        <fullName evidence="1">Uncharacterized protein</fullName>
    </submittedName>
</protein>
<dbReference type="GeneID" id="93188667"/>
<reference evidence="3 6" key="3">
    <citation type="submission" date="2021-12" db="EMBL/GenBank/DDBJ databases">
        <title>Genomic and phenotypic characterization of three Burkholderia contaminans isolates recovered from different sources.</title>
        <authorList>
            <person name="Lopez De Volder A."/>
            <person name="Fan Y."/>
            <person name="Nunvar J."/>
            <person name="Herrera T."/>
            <person name="Timp W."/>
            <person name="Degrossi J."/>
        </authorList>
    </citation>
    <scope>NUCLEOTIDE SEQUENCE [LARGE SCALE GENOMIC DNA]</scope>
    <source>
        <strain evidence="3 6">LMG 23361</strain>
    </source>
</reference>
<dbReference type="EMBL" id="JAENIB010000004">
    <property type="protein sequence ID" value="MBK1931088.1"/>
    <property type="molecule type" value="Genomic_DNA"/>
</dbReference>
<dbReference type="EMBL" id="CP090641">
    <property type="protein sequence ID" value="WFN19232.1"/>
    <property type="molecule type" value="Genomic_DNA"/>
</dbReference>
<reference evidence="1" key="1">
    <citation type="submission" date="2021-01" db="EMBL/GenBank/DDBJ databases">
        <title>Outbreak of Burkholderia contaminns endophthalmitis traced to a clinical ventilation system.</title>
        <authorList>
            <person name="Lipuma J."/>
            <person name="Spilker T."/>
            <person name="Kratholm J."/>
        </authorList>
    </citation>
    <scope>NUCLEOTIDE SEQUENCE</scope>
    <source>
        <strain evidence="1">HI4954</strain>
    </source>
</reference>
<evidence type="ECO:0000313" key="2">
    <source>
        <dbReference type="EMBL" id="MBO1832381.1"/>
    </source>
</evidence>
<accession>A0A1E3FJU0</accession>
<dbReference type="EMBL" id="JAGEMX010000007">
    <property type="protein sequence ID" value="MBO1832381.1"/>
    <property type="molecule type" value="Genomic_DNA"/>
</dbReference>
<dbReference type="RefSeq" id="WP_039340452.1">
    <property type="nucleotide sequence ID" value="NZ_AP018357.1"/>
</dbReference>
<dbReference type="AlphaFoldDB" id="A0A1E3FJU0"/>
<sequence length="195" mass="21947">MKFDFSVTRSLHLYGLSFPFDIFIKCARGLQNVEGIDLVPSQRQRCIQIPVSRRFDYQLEPDASGAAEAVVHILCEHDCGVTMTAKDWEGLSLATHTRTASISLALARKIFLYPHDRWTLATVAEQTETTVRALQARIFRENAAFSEILSRQRRLRALLDMLAMGVHVGDASLSAPRTRGETSLRRTLARGYLIL</sequence>
<name>A0A1E3FJU0_9BURK</name>
<keyword evidence="5" id="KW-1185">Reference proteome</keyword>
<evidence type="ECO:0000313" key="5">
    <source>
        <dbReference type="Proteomes" id="UP000664048"/>
    </source>
</evidence>